<protein>
    <submittedName>
        <fullName evidence="1">Uncharacterized protein</fullName>
    </submittedName>
</protein>
<dbReference type="EMBL" id="MG966533">
    <property type="protein sequence ID" value="AVJ51871.1"/>
    <property type="molecule type" value="Genomic_DNA"/>
</dbReference>
<dbReference type="KEGG" id="vg:40101266"/>
<dbReference type="OrthoDB" id="33348at10239"/>
<keyword evidence="2" id="KW-1185">Reference proteome</keyword>
<proteinExistence type="predicted"/>
<evidence type="ECO:0000313" key="1">
    <source>
        <dbReference type="EMBL" id="AVJ51871.1"/>
    </source>
</evidence>
<dbReference type="GeneID" id="40101266"/>
<organism evidence="1 2">
    <name type="scientific">Pseudoalteromonas phage Cr39582</name>
    <dbReference type="NCBI Taxonomy" id="2099852"/>
    <lineage>
        <taxon>Viruses</taxon>
        <taxon>Varidnaviria</taxon>
        <taxon>Abadenavirae</taxon>
        <taxon>Produgelaviricota</taxon>
        <taxon>Belvinaviricetes</taxon>
        <taxon>Vinavirales</taxon>
        <taxon>Corticoviridae</taxon>
        <taxon>Merivirus</taxon>
        <taxon>Merivirus Cr39582</taxon>
        <taxon>Corticovirus Cr39582</taxon>
    </lineage>
</organism>
<name>A0A2P1CKT4_9VIRU</name>
<dbReference type="RefSeq" id="YP_009624420.1">
    <property type="nucleotide sequence ID" value="NC_042121.1"/>
</dbReference>
<reference evidence="2" key="1">
    <citation type="submission" date="2018-02" db="EMBL/GenBank/DDBJ databases">
        <title>Genome sequence of PM2-like phage 39582 induced from Pseudoalteromonas sp. isolated from the gut of Ciona robusta.</title>
        <authorList>
            <person name="Leigh B.A."/>
            <person name="Breitbart M."/>
            <person name="Dishaw L.J."/>
        </authorList>
    </citation>
    <scope>NUCLEOTIDE SEQUENCE [LARGE SCALE GENOMIC DNA]</scope>
</reference>
<sequence>MNPTIAKITCPLCGNDEATVHRQKDRKKKLYYRCTGATFADGCGTIQCTGASGQAFISKNMKPLNGVESEDAAIEAAEDAKAEQVKPTKKRSFLDFLVDDE</sequence>
<evidence type="ECO:0000313" key="2">
    <source>
        <dbReference type="Proteomes" id="UP000241791"/>
    </source>
</evidence>
<dbReference type="Proteomes" id="UP000241791">
    <property type="component" value="Segment"/>
</dbReference>
<accession>A0A2P1CKT4</accession>